<accession>A0A212C321</accession>
<dbReference type="OrthoDB" id="6710946at2759"/>
<protein>
    <recommendedName>
        <fullName evidence="8">dCMP deaminase</fullName>
        <ecNumber evidence="7">3.5.4.12</ecNumber>
    </recommendedName>
    <alternativeName>
        <fullName evidence="8">dCMP deaminase</fullName>
    </alternativeName>
</protein>
<evidence type="ECO:0000256" key="1">
    <source>
        <dbReference type="ARBA" id="ARBA00001947"/>
    </source>
</evidence>
<evidence type="ECO:0000256" key="2">
    <source>
        <dbReference type="ARBA" id="ARBA00006576"/>
    </source>
</evidence>
<feature type="domain" description="CMP/dCMP-type deaminase" evidence="9">
    <location>
        <begin position="22"/>
        <end position="64"/>
    </location>
</feature>
<proteinExistence type="inferred from homology"/>
<comment type="similarity">
    <text evidence="2">Belongs to the cytidine and deoxycytidylate deaminase family.</text>
</comment>
<dbReference type="InterPro" id="IPR016192">
    <property type="entry name" value="APOBEC/CMP_deaminase_Zn-bd"/>
</dbReference>
<dbReference type="InterPro" id="IPR016193">
    <property type="entry name" value="Cytidine_deaminase-like"/>
</dbReference>
<dbReference type="Gene3D" id="3.40.140.10">
    <property type="entry name" value="Cytidine Deaminase, domain 2"/>
    <property type="match status" value="2"/>
</dbReference>
<dbReference type="SUPFAM" id="SSF53927">
    <property type="entry name" value="Cytidine deaminase-like"/>
    <property type="match status" value="1"/>
</dbReference>
<name>A0A212C321_CEREH</name>
<evidence type="ECO:0000256" key="3">
    <source>
        <dbReference type="ARBA" id="ARBA00022723"/>
    </source>
</evidence>
<evidence type="ECO:0000256" key="6">
    <source>
        <dbReference type="ARBA" id="ARBA00022833"/>
    </source>
</evidence>
<dbReference type="GO" id="GO:0008270">
    <property type="term" value="F:zinc ion binding"/>
    <property type="evidence" value="ECO:0007669"/>
    <property type="project" value="InterPro"/>
</dbReference>
<dbReference type="EMBL" id="MKHE01000032">
    <property type="protein sequence ID" value="OWK00383.1"/>
    <property type="molecule type" value="Genomic_DNA"/>
</dbReference>
<evidence type="ECO:0000313" key="11">
    <source>
        <dbReference type="Proteomes" id="UP000242450"/>
    </source>
</evidence>
<evidence type="ECO:0000259" key="9">
    <source>
        <dbReference type="Pfam" id="PF00383"/>
    </source>
</evidence>
<dbReference type="InterPro" id="IPR002125">
    <property type="entry name" value="CMP_dCMP_dom"/>
</dbReference>
<dbReference type="PANTHER" id="PTHR11086:SF18">
    <property type="entry name" value="DEOXYCYTIDYLATE DEAMINASE"/>
    <property type="match status" value="1"/>
</dbReference>
<evidence type="ECO:0000256" key="4">
    <source>
        <dbReference type="ARBA" id="ARBA00022727"/>
    </source>
</evidence>
<dbReference type="PROSITE" id="PS00903">
    <property type="entry name" value="CYT_DCMP_DEAMINASES_1"/>
    <property type="match status" value="1"/>
</dbReference>
<keyword evidence="6" id="KW-0862">Zinc</keyword>
<comment type="cofactor">
    <cofactor evidence="1">
        <name>Zn(2+)</name>
        <dbReference type="ChEBI" id="CHEBI:29105"/>
    </cofactor>
</comment>
<keyword evidence="5" id="KW-0378">Hydrolase</keyword>
<organism evidence="10 11">
    <name type="scientific">Cervus elaphus hippelaphus</name>
    <name type="common">European red deer</name>
    <dbReference type="NCBI Taxonomy" id="46360"/>
    <lineage>
        <taxon>Eukaryota</taxon>
        <taxon>Metazoa</taxon>
        <taxon>Chordata</taxon>
        <taxon>Craniata</taxon>
        <taxon>Vertebrata</taxon>
        <taxon>Euteleostomi</taxon>
        <taxon>Mammalia</taxon>
        <taxon>Eutheria</taxon>
        <taxon>Laurasiatheria</taxon>
        <taxon>Artiodactyla</taxon>
        <taxon>Ruminantia</taxon>
        <taxon>Pecora</taxon>
        <taxon>Cervidae</taxon>
        <taxon>Cervinae</taxon>
        <taxon>Cervus</taxon>
    </lineage>
</organism>
<keyword evidence="11" id="KW-1185">Reference proteome</keyword>
<evidence type="ECO:0000256" key="8">
    <source>
        <dbReference type="ARBA" id="ARBA00041763"/>
    </source>
</evidence>
<sequence length="149" mass="16579">MPQHHQQVPRERAVLSFSFSFQSAVCHAELNAIMNKNSADVKGCSMYVALFPCNECAKLIIQADSPGAPLRVPVAVSLRAHNEISSIVAFEGIKEVIFMSDKYHDSNETTAARLMFEMAGVSFRKFTPKCSQIVIDFDSINSRPNQKLQ</sequence>
<gene>
    <name evidence="10" type="ORF">Celaphus_00019238</name>
</gene>
<dbReference type="PANTHER" id="PTHR11086">
    <property type="entry name" value="DEOXYCYTIDYLATE DEAMINASE-RELATED"/>
    <property type="match status" value="1"/>
</dbReference>
<dbReference type="AlphaFoldDB" id="A0A212C321"/>
<evidence type="ECO:0000256" key="5">
    <source>
        <dbReference type="ARBA" id="ARBA00022801"/>
    </source>
</evidence>
<evidence type="ECO:0000256" key="7">
    <source>
        <dbReference type="ARBA" id="ARBA00038938"/>
    </source>
</evidence>
<dbReference type="GO" id="GO:0004132">
    <property type="term" value="F:dCMP deaminase activity"/>
    <property type="evidence" value="ECO:0007669"/>
    <property type="project" value="TreeGrafter"/>
</dbReference>
<dbReference type="GO" id="GO:0005737">
    <property type="term" value="C:cytoplasm"/>
    <property type="evidence" value="ECO:0007669"/>
    <property type="project" value="TreeGrafter"/>
</dbReference>
<comment type="caution">
    <text evidence="10">The sequence shown here is derived from an EMBL/GenBank/DDBJ whole genome shotgun (WGS) entry which is preliminary data.</text>
</comment>
<reference evidence="10 11" key="1">
    <citation type="journal article" date="2018" name="Mol. Genet. Genomics">
        <title>The red deer Cervus elaphus genome CerEla1.0: sequencing, annotating, genes, and chromosomes.</title>
        <authorList>
            <person name="Bana N.A."/>
            <person name="Nyiri A."/>
            <person name="Nagy J."/>
            <person name="Frank K."/>
            <person name="Nagy T."/>
            <person name="Steger V."/>
            <person name="Schiller M."/>
            <person name="Lakatos P."/>
            <person name="Sugar L."/>
            <person name="Horn P."/>
            <person name="Barta E."/>
            <person name="Orosz L."/>
        </authorList>
    </citation>
    <scope>NUCLEOTIDE SEQUENCE [LARGE SCALE GENOMIC DNA]</scope>
    <source>
        <strain evidence="10">Hungarian</strain>
    </source>
</reference>
<dbReference type="Proteomes" id="UP000242450">
    <property type="component" value="Chromosome 32"/>
</dbReference>
<dbReference type="EC" id="3.5.4.12" evidence="7"/>
<evidence type="ECO:0000313" key="10">
    <source>
        <dbReference type="EMBL" id="OWK00383.1"/>
    </source>
</evidence>
<dbReference type="InterPro" id="IPR015517">
    <property type="entry name" value="dCMP_deaminase-rel"/>
</dbReference>
<keyword evidence="3" id="KW-0479">Metal-binding</keyword>
<dbReference type="Pfam" id="PF00383">
    <property type="entry name" value="dCMP_cyt_deam_1"/>
    <property type="match status" value="1"/>
</dbReference>
<keyword evidence="4" id="KW-0545">Nucleotide biosynthesis</keyword>